<dbReference type="GO" id="GO:0097352">
    <property type="term" value="P:autophagosome maturation"/>
    <property type="evidence" value="ECO:0000266"/>
    <property type="project" value="RGD"/>
</dbReference>
<evidence type="ECO:0000313" key="5">
    <source>
        <dbReference type="Proteomes" id="UP000002494"/>
    </source>
</evidence>
<feature type="domain" description="Rubicon Homology" evidence="3">
    <location>
        <begin position="471"/>
        <end position="672"/>
    </location>
</feature>
<keyword evidence="5" id="KW-1185">Reference proteome</keyword>
<evidence type="ECO:0000256" key="1">
    <source>
        <dbReference type="ARBA" id="ARBA00023006"/>
    </source>
</evidence>
<evidence type="ECO:0000256" key="2">
    <source>
        <dbReference type="SAM" id="MobiDB-lite"/>
    </source>
</evidence>
<proteinExistence type="predicted"/>
<dbReference type="AlphaFoldDB" id="D4A680"/>
<dbReference type="GeneTree" id="ENSGT00940000160585"/>
<organism evidence="4 5">
    <name type="scientific">Rattus norvegicus</name>
    <name type="common">Rat</name>
    <dbReference type="NCBI Taxonomy" id="10116"/>
    <lineage>
        <taxon>Eukaryota</taxon>
        <taxon>Metazoa</taxon>
        <taxon>Chordata</taxon>
        <taxon>Craniata</taxon>
        <taxon>Vertebrata</taxon>
        <taxon>Euteleostomi</taxon>
        <taxon>Mammalia</taxon>
        <taxon>Eutheria</taxon>
        <taxon>Euarchontoglires</taxon>
        <taxon>Glires</taxon>
        <taxon>Rodentia</taxon>
        <taxon>Myomorpha</taxon>
        <taxon>Muroidea</taxon>
        <taxon>Muridae</taxon>
        <taxon>Murinae</taxon>
        <taxon>Rattus</taxon>
    </lineage>
</organism>
<dbReference type="GO" id="GO:0061910">
    <property type="term" value="P:autophagosome-endosome fusion"/>
    <property type="evidence" value="ECO:0000266"/>
    <property type="project" value="RGD"/>
</dbReference>
<dbReference type="GO" id="GO:0061909">
    <property type="term" value="P:autophagosome-lysosome fusion"/>
    <property type="evidence" value="ECO:0000266"/>
    <property type="project" value="RGD"/>
</dbReference>
<dbReference type="UCSC" id="RGD:1304929">
    <property type="organism name" value="rat"/>
</dbReference>
<dbReference type="PhylomeDB" id="D4A680"/>
<dbReference type="Proteomes" id="UP000002494">
    <property type="component" value="Chromosome 15"/>
</dbReference>
<dbReference type="RGD" id="1304929">
    <property type="gene designation" value="Rubcnl"/>
</dbReference>
<dbReference type="FunCoup" id="D4A680">
    <property type="interactions" value="25"/>
</dbReference>
<reference evidence="4" key="2">
    <citation type="submission" date="2025-08" db="UniProtKB">
        <authorList>
            <consortium name="Ensembl"/>
        </authorList>
    </citation>
    <scope>IDENTIFICATION</scope>
    <source>
        <strain evidence="4">Brown Norway</strain>
    </source>
</reference>
<dbReference type="KEGG" id="rno:290403"/>
<evidence type="ECO:0000313" key="4">
    <source>
        <dbReference type="Ensembl" id="ENSRNOP00000035595.6"/>
    </source>
</evidence>
<name>D4A680_RAT</name>
<dbReference type="RefSeq" id="XP_038949880.1">
    <property type="nucleotide sequence ID" value="XM_039093952.2"/>
</dbReference>
<accession>D4A680</accession>
<dbReference type="InterPro" id="IPR048569">
    <property type="entry name" value="RUBC_PIKBD"/>
</dbReference>
<dbReference type="SMART" id="SM01175">
    <property type="entry name" value="DUF4206"/>
    <property type="match status" value="1"/>
</dbReference>
<dbReference type="GO" id="GO:0070873">
    <property type="term" value="P:regulation of glycogen metabolic process"/>
    <property type="evidence" value="ECO:0000266"/>
    <property type="project" value="RGD"/>
</dbReference>
<dbReference type="PANTHER" id="PTHR45971:SF2">
    <property type="entry name" value="PROTEIN ASSOCIATED WITH UVRAG AS AUTOPHAGY ENHANCER"/>
    <property type="match status" value="1"/>
</dbReference>
<dbReference type="GO" id="GO:0000421">
    <property type="term" value="C:autophagosome membrane"/>
    <property type="evidence" value="ECO:0000266"/>
    <property type="project" value="RGD"/>
</dbReference>
<dbReference type="GO" id="GO:0032266">
    <property type="term" value="F:phosphatidylinositol-3-phosphate binding"/>
    <property type="evidence" value="ECO:0000266"/>
    <property type="project" value="RGD"/>
</dbReference>
<dbReference type="GeneID" id="290403"/>
<dbReference type="InterPro" id="IPR052428">
    <property type="entry name" value="Autophagy_HostDef_Reg"/>
</dbReference>
<dbReference type="GO" id="GO:0070273">
    <property type="term" value="F:phosphatidylinositol-4-phosphate binding"/>
    <property type="evidence" value="ECO:0000266"/>
    <property type="project" value="RGD"/>
</dbReference>
<gene>
    <name evidence="4 6" type="primary">Rubcnl</name>
    <name evidence="6" type="synonym">RGD1304929</name>
</gene>
<dbReference type="RefSeq" id="XP_008769127.1">
    <property type="nucleotide sequence ID" value="XM_008770905.3"/>
</dbReference>
<evidence type="ECO:0000313" key="6">
    <source>
        <dbReference type="RGD" id="1304929"/>
    </source>
</evidence>
<sequence length="681" mass="75503">MNSRITPSGTTAIGELSFEHVHSTPGKMVSQSTGQQDYPMDSCERTSHAFQDADGLPSVLDTDQPACQLDVRLVRHKASWINPLCVQQPLRESGLQRPTAQNSENHVVVDTPSPSDLSILPQRDSLAEMSLSENTADVICNSSAYCSWGEKGDFFLATEEQEAHPQQKSLLKNPKAVATSPFSKASVHSESPHLTASTDDGDAQSSRSHSWNFFPLETFILPADMEKENVHFYAADLIISVIENLKCSLLSQQQPGSSGTEEASRSCGTGAEVTFHTHAKQEPDPSASSHTGCEGCAALQVSPVAEALSYCPVAIEACTLDLNKLVILELGKSNDLTEGCRGSYSSSESATCKSNLSLAGLLARELFRGFYKYWMLSEEVTRQPPGSLIPASSGVGEEEQAEEELDSSVDTAREVMLKSRVPGTEDWVPPPCQIILTVHPPVKRDIAVVAQNFFCAGCGTPIQPKFVKRLRYCEYLGKYFCDRCHSSAESCIPARILLMWDFRKYQVSDFSKWLLDSIWHQPIFNLLSGHHSLYAKVKELDRVKDIQEQLFHIKKLLKTCRFADSVLKEFEQVPSHLTDECHMFSMDDFLRTKKGLLAPLLKDILRASLAHVDSCELCQGKGFICEFCQSTTVIFPFQTMTCRRCAGCRACFHKQCFQSSRCPRCARIIARRQHSESLTGT</sequence>
<dbReference type="InterPro" id="IPR025258">
    <property type="entry name" value="RH_dom"/>
</dbReference>
<dbReference type="AGR" id="RGD:1304929"/>
<dbReference type="STRING" id="10116.ENSRNOP00000035595"/>
<dbReference type="SMR" id="D4A680"/>
<dbReference type="InParanoid" id="D4A680"/>
<feature type="region of interest" description="Disordered" evidence="2">
    <location>
        <begin position="181"/>
        <end position="207"/>
    </location>
</feature>
<protein>
    <submittedName>
        <fullName evidence="4">Rubicon like autophagy enhancer</fullName>
    </submittedName>
</protein>
<dbReference type="Pfam" id="PF13901">
    <property type="entry name" value="RH_dom"/>
    <property type="match status" value="1"/>
</dbReference>
<dbReference type="GO" id="GO:0010314">
    <property type="term" value="F:phosphatidylinositol-5-phosphate binding"/>
    <property type="evidence" value="ECO:0000266"/>
    <property type="project" value="RGD"/>
</dbReference>
<dbReference type="CTD" id="80183"/>
<keyword evidence="1" id="KW-0072">Autophagy</keyword>
<dbReference type="OrthoDB" id="10067503at2759"/>
<dbReference type="PANTHER" id="PTHR45971">
    <property type="entry name" value="PHOX (PX) DOMAIN-CONTAINING PROTEIN"/>
    <property type="match status" value="1"/>
</dbReference>
<dbReference type="Ensembl" id="ENSRNOT00000039518.8">
    <property type="protein sequence ID" value="ENSRNOP00000035595.6"/>
    <property type="gene ID" value="ENSRNOG00000022760.8"/>
</dbReference>
<dbReference type="HOGENOM" id="CLU_027575_0_0_1"/>
<dbReference type="PaxDb" id="10116-ENSRNOP00000035595"/>
<feature type="region of interest" description="Disordered" evidence="2">
    <location>
        <begin position="387"/>
        <end position="407"/>
    </location>
</feature>
<reference evidence="4" key="3">
    <citation type="submission" date="2025-09" db="UniProtKB">
        <authorList>
            <consortium name="Ensembl"/>
        </authorList>
    </citation>
    <scope>IDENTIFICATION</scope>
    <source>
        <strain evidence="4">Brown Norway</strain>
    </source>
</reference>
<dbReference type="GO" id="GO:0019216">
    <property type="term" value="P:regulation of lipid metabolic process"/>
    <property type="evidence" value="ECO:0000266"/>
    <property type="project" value="RGD"/>
</dbReference>
<dbReference type="GO" id="GO:1901981">
    <property type="term" value="F:phosphatidylinositol phosphate binding"/>
    <property type="evidence" value="ECO:0000318"/>
    <property type="project" value="GO_Central"/>
</dbReference>
<reference evidence="4" key="1">
    <citation type="submission" date="2024-01" db="EMBL/GenBank/DDBJ databases">
        <title>GRCr8: a new rat reference genome assembly contstructed from accurate long reads and long range scaffolding.</title>
        <authorList>
            <person name="Doris P.A."/>
            <person name="Kalbfleisch T."/>
            <person name="Li K."/>
            <person name="Howe K."/>
            <person name="Wood J."/>
        </authorList>
    </citation>
    <scope>NUCLEOTIDE SEQUENCE [LARGE SCALE GENOMIC DNA]</scope>
    <source>
        <strain evidence="4">Brown Norway</strain>
    </source>
</reference>
<dbReference type="OMA" id="ILTMWDF"/>
<dbReference type="Pfam" id="PF21054">
    <property type="entry name" value="RUBC_PIKBD"/>
    <property type="match status" value="1"/>
</dbReference>
<dbReference type="Bgee" id="ENSRNOG00000022760">
    <property type="expression patterns" value="Expressed in spleen and 17 other cell types or tissues"/>
</dbReference>
<evidence type="ECO:0000259" key="3">
    <source>
        <dbReference type="SMART" id="SM01175"/>
    </source>
</evidence>
<feature type="region of interest" description="Disordered" evidence="2">
    <location>
        <begin position="22"/>
        <end position="41"/>
    </location>
</feature>
<feature type="compositionally biased region" description="Acidic residues" evidence="2">
    <location>
        <begin position="396"/>
        <end position="407"/>
    </location>
</feature>
<dbReference type="eggNOG" id="KOG1829">
    <property type="taxonomic scope" value="Eukaryota"/>
</dbReference>